<dbReference type="AlphaFoldDB" id="A0A0D2WRJ7"/>
<accession>A0A0D2WRJ7</accession>
<evidence type="ECO:0000256" key="5">
    <source>
        <dbReference type="ARBA" id="ARBA00022989"/>
    </source>
</evidence>
<feature type="domain" description="Amino acid permease/ SLC12A" evidence="8">
    <location>
        <begin position="143"/>
        <end position="587"/>
    </location>
</feature>
<keyword evidence="4 7" id="KW-0812">Transmembrane</keyword>
<comment type="subcellular location">
    <subcellularLocation>
        <location evidence="1">Membrane</location>
        <topology evidence="1">Multi-pass membrane protein</topology>
    </subcellularLocation>
</comment>
<evidence type="ECO:0000256" key="6">
    <source>
        <dbReference type="ARBA" id="ARBA00023136"/>
    </source>
</evidence>
<dbReference type="eggNOG" id="KOG2083">
    <property type="taxonomic scope" value="Eukaryota"/>
</dbReference>
<dbReference type="InterPro" id="IPR004842">
    <property type="entry name" value="SLC12A_fam"/>
</dbReference>
<keyword evidence="5 7" id="KW-1133">Transmembrane helix</keyword>
<dbReference type="GO" id="GO:0055075">
    <property type="term" value="P:potassium ion homeostasis"/>
    <property type="evidence" value="ECO:0007669"/>
    <property type="project" value="TreeGrafter"/>
</dbReference>
<feature type="transmembrane region" description="Helical" evidence="7">
    <location>
        <begin position="260"/>
        <end position="281"/>
    </location>
</feature>
<keyword evidence="11" id="KW-1185">Reference proteome</keyword>
<dbReference type="PhylomeDB" id="A0A0D2WRJ7"/>
<feature type="transmembrane region" description="Helical" evidence="7">
    <location>
        <begin position="168"/>
        <end position="195"/>
    </location>
</feature>
<dbReference type="PANTHER" id="PTHR11827">
    <property type="entry name" value="SOLUTE CARRIER FAMILY 12, CATION COTRANSPORTERS"/>
    <property type="match status" value="1"/>
</dbReference>
<feature type="transmembrane region" description="Helical" evidence="7">
    <location>
        <begin position="369"/>
        <end position="391"/>
    </location>
</feature>
<evidence type="ECO:0000259" key="9">
    <source>
        <dbReference type="Pfam" id="PF03522"/>
    </source>
</evidence>
<feature type="transmembrane region" description="Helical" evidence="7">
    <location>
        <begin position="336"/>
        <end position="357"/>
    </location>
</feature>
<proteinExistence type="inferred from homology"/>
<dbReference type="OMA" id="FRIKFAE"/>
<feature type="transmembrane region" description="Helical" evidence="7">
    <location>
        <begin position="495"/>
        <end position="514"/>
    </location>
</feature>
<feature type="transmembrane region" description="Helical" evidence="7">
    <location>
        <begin position="468"/>
        <end position="489"/>
    </location>
</feature>
<dbReference type="OrthoDB" id="2020542at2759"/>
<evidence type="ECO:0000313" key="11">
    <source>
        <dbReference type="Proteomes" id="UP000008743"/>
    </source>
</evidence>
<evidence type="ECO:0000256" key="7">
    <source>
        <dbReference type="SAM" id="Phobius"/>
    </source>
</evidence>
<dbReference type="InterPro" id="IPR018491">
    <property type="entry name" value="SLC12_C"/>
</dbReference>
<feature type="transmembrane region" description="Helical" evidence="7">
    <location>
        <begin position="143"/>
        <end position="162"/>
    </location>
</feature>
<evidence type="ECO:0000256" key="1">
    <source>
        <dbReference type="ARBA" id="ARBA00004141"/>
    </source>
</evidence>
<feature type="transmembrane region" description="Helical" evidence="7">
    <location>
        <begin position="288"/>
        <end position="308"/>
    </location>
</feature>
<protein>
    <submittedName>
        <fullName evidence="10">Uncharacterized protein</fullName>
    </submittedName>
</protein>
<evidence type="ECO:0000313" key="10">
    <source>
        <dbReference type="EMBL" id="KJE93883.1"/>
    </source>
</evidence>
<dbReference type="Proteomes" id="UP000008743">
    <property type="component" value="Unassembled WGS sequence"/>
</dbReference>
<dbReference type="GO" id="GO:0006884">
    <property type="term" value="P:cell volume homeostasis"/>
    <property type="evidence" value="ECO:0007669"/>
    <property type="project" value="TreeGrafter"/>
</dbReference>
<feature type="domain" description="SLC12A transporter C-terminal" evidence="9">
    <location>
        <begin position="747"/>
        <end position="928"/>
    </location>
</feature>
<dbReference type="InParanoid" id="A0A0D2WRJ7"/>
<reference evidence="11" key="1">
    <citation type="submission" date="2011-02" db="EMBL/GenBank/DDBJ databases">
        <title>The Genome Sequence of Capsaspora owczarzaki ATCC 30864.</title>
        <authorList>
            <person name="Russ C."/>
            <person name="Cuomo C."/>
            <person name="Burger G."/>
            <person name="Gray M.W."/>
            <person name="Holland P.W.H."/>
            <person name="King N."/>
            <person name="Lang F.B.F."/>
            <person name="Roger A.J."/>
            <person name="Ruiz-Trillo I."/>
            <person name="Young S.K."/>
            <person name="Zeng Q."/>
            <person name="Gargeya S."/>
            <person name="Alvarado L."/>
            <person name="Berlin A."/>
            <person name="Chapman S.B."/>
            <person name="Chen Z."/>
            <person name="Freedman E."/>
            <person name="Gellesch M."/>
            <person name="Goldberg J."/>
            <person name="Griggs A."/>
            <person name="Gujja S."/>
            <person name="Heilman E."/>
            <person name="Heiman D."/>
            <person name="Howarth C."/>
            <person name="Mehta T."/>
            <person name="Neiman D."/>
            <person name="Pearson M."/>
            <person name="Roberts A."/>
            <person name="Saif S."/>
            <person name="Shea T."/>
            <person name="Shenoy N."/>
            <person name="Sisk P."/>
            <person name="Stolte C."/>
            <person name="Sykes S."/>
            <person name="White J."/>
            <person name="Yandava C."/>
            <person name="Haas B."/>
            <person name="Nusbaum C."/>
            <person name="Birren B."/>
        </authorList>
    </citation>
    <scope>NUCLEOTIDE SEQUENCE</scope>
    <source>
        <strain evidence="11">ATCC 30864</strain>
    </source>
</reference>
<feature type="transmembrane region" description="Helical" evidence="7">
    <location>
        <begin position="216"/>
        <end position="240"/>
    </location>
</feature>
<dbReference type="RefSeq" id="XP_004347349.1">
    <property type="nucleotide sequence ID" value="XM_004347299.2"/>
</dbReference>
<feature type="transmembrane region" description="Helical" evidence="7">
    <location>
        <begin position="411"/>
        <end position="434"/>
    </location>
</feature>
<dbReference type="GO" id="GO:0055078">
    <property type="term" value="P:sodium ion homeostasis"/>
    <property type="evidence" value="ECO:0007669"/>
    <property type="project" value="TreeGrafter"/>
</dbReference>
<keyword evidence="6 7" id="KW-0472">Membrane</keyword>
<dbReference type="Gene3D" id="1.20.1740.10">
    <property type="entry name" value="Amino acid/polyamine transporter I"/>
    <property type="match status" value="1"/>
</dbReference>
<dbReference type="GO" id="GO:0008511">
    <property type="term" value="F:sodium:potassium:chloride symporter activity"/>
    <property type="evidence" value="ECO:0007669"/>
    <property type="project" value="TreeGrafter"/>
</dbReference>
<dbReference type="GO" id="GO:0016020">
    <property type="term" value="C:membrane"/>
    <property type="evidence" value="ECO:0007669"/>
    <property type="project" value="UniProtKB-SubCell"/>
</dbReference>
<feature type="domain" description="SLC12A transporter C-terminal" evidence="9">
    <location>
        <begin position="619"/>
        <end position="737"/>
    </location>
</feature>
<dbReference type="FunFam" id="1.20.1740.10:FF:000013">
    <property type="entry name" value="Solute carrier family 12 member"/>
    <property type="match status" value="1"/>
</dbReference>
<evidence type="ECO:0000259" key="8">
    <source>
        <dbReference type="Pfam" id="PF00324"/>
    </source>
</evidence>
<dbReference type="EMBL" id="KE346366">
    <property type="protein sequence ID" value="KJE93883.1"/>
    <property type="molecule type" value="Genomic_DNA"/>
</dbReference>
<dbReference type="GO" id="GO:1990573">
    <property type="term" value="P:potassium ion import across plasma membrane"/>
    <property type="evidence" value="ECO:0007669"/>
    <property type="project" value="TreeGrafter"/>
</dbReference>
<dbReference type="PANTHER" id="PTHR11827:SF103">
    <property type="entry name" value="SODIUM CHLORIDE COTRANSPORTER 69, ISOFORM E"/>
    <property type="match status" value="1"/>
</dbReference>
<dbReference type="STRING" id="595528.A0A0D2WRJ7"/>
<comment type="similarity">
    <text evidence="2">Belongs to the SLC12A transporter family.</text>
</comment>
<organism evidence="10 11">
    <name type="scientific">Capsaspora owczarzaki (strain ATCC 30864)</name>
    <dbReference type="NCBI Taxonomy" id="595528"/>
    <lineage>
        <taxon>Eukaryota</taxon>
        <taxon>Filasterea</taxon>
        <taxon>Capsaspora</taxon>
    </lineage>
</organism>
<evidence type="ECO:0000256" key="2">
    <source>
        <dbReference type="ARBA" id="ARBA00010593"/>
    </source>
</evidence>
<evidence type="ECO:0000256" key="4">
    <source>
        <dbReference type="ARBA" id="ARBA00022692"/>
    </source>
</evidence>
<gene>
    <name evidence="10" type="ORF">CAOG_004602</name>
</gene>
<sequence>MSEPLLHINDDGSSIDTSDQGIELSSLATKPAVPAMAPDWTEAAPKMAAYTASSHGRVELPAFLDFETNRAAASQAAAAVLADATEVSLLDANQDDVNNSSETFAKTTRLLIAQNMASLTAPPPAISDEDDDKNRKYGTIDGVFIRVVVSIFGVMMFLRMGWMVANAGFFLSVAIIFMSCYITVTTTFSITALCTNGKVLGGGPYYIVSRSVGIEFGTTIGILISFAMMIAIALNTVGFAEEVVKLYSPPITGAREWDTVLVALAANGLIFAVALGGVGWVNNINFALFMCIMGGFTAFLIGTCYRPYNFFEGYTGYSSETLNGNLVPNWSDDVDFFVVIGVFFPSVTGILGGVALSGELKDPGRNISMGTLSAIVFTGIVYIMILLLNAATGTAVALKDFKTRSFMVDVAFWPPLVYAGIFSATLSTALGLLISAPRVFAATLKDGLFPKLEFFAALTKSGDPQRGYILSILVASAVIVASGGQLNLIAPAVTVMYTAIYGIINYACFVASIGRSPGWRPQFKLYNKWHALSGVFGCVLFMFLTNWYAAIGVSVFAFLIYKYAEFRKSSLNLGDAHESFAYVSTMRSLWSLESTTRLHIKNYRPSFLVLANLCQDPSSMLKMAASFYKARGVIVQGTVVPGTFTAAKLHEVRQLPTSSTVTNRSKAFHNNILASTAREGMLSLMQNSGLGKVRTNINVVEFLEEWRQISPLLLADWFEIVKDSMRLEMGTMVIRGSSRIMSDFDATKRFNGNVDVFWLADEGGLNLLLPYLLMRNFQWHDIKLRVWIPEGENAGNTRAELMRILRAFRINAQADVLRRGILPSPSSSTASSAANSSSNLMAMGSSFSAPKPASTHTHFTPETEVAHYFLSYAPHMEAIARDSTMVFTTLPLPFPETTVSEYLQWLEELASHGRPTVFIRGSHHNVMTPFL</sequence>
<dbReference type="InterPro" id="IPR004841">
    <property type="entry name" value="AA-permease/SLC12A_dom"/>
</dbReference>
<evidence type="ECO:0000256" key="3">
    <source>
        <dbReference type="ARBA" id="ARBA00022448"/>
    </source>
</evidence>
<name>A0A0D2WRJ7_CAPO3</name>
<dbReference type="Pfam" id="PF00324">
    <property type="entry name" value="AA_permease"/>
    <property type="match status" value="1"/>
</dbReference>
<keyword evidence="3" id="KW-0813">Transport</keyword>
<dbReference type="Pfam" id="PF03522">
    <property type="entry name" value="SLC12"/>
    <property type="match status" value="2"/>
</dbReference>
<dbReference type="GO" id="GO:0055064">
    <property type="term" value="P:chloride ion homeostasis"/>
    <property type="evidence" value="ECO:0007669"/>
    <property type="project" value="TreeGrafter"/>
</dbReference>
<feature type="transmembrane region" description="Helical" evidence="7">
    <location>
        <begin position="535"/>
        <end position="561"/>
    </location>
</feature>